<organism evidence="3 4">
    <name type="scientific">Zalerion maritima</name>
    <dbReference type="NCBI Taxonomy" id="339359"/>
    <lineage>
        <taxon>Eukaryota</taxon>
        <taxon>Fungi</taxon>
        <taxon>Dikarya</taxon>
        <taxon>Ascomycota</taxon>
        <taxon>Pezizomycotina</taxon>
        <taxon>Sordariomycetes</taxon>
        <taxon>Lulworthiomycetidae</taxon>
        <taxon>Lulworthiales</taxon>
        <taxon>Lulworthiaceae</taxon>
        <taxon>Zalerion</taxon>
    </lineage>
</organism>
<evidence type="ECO:0000313" key="3">
    <source>
        <dbReference type="EMBL" id="KAJ2895778.1"/>
    </source>
</evidence>
<gene>
    <name evidence="3" type="ORF">MKZ38_006171</name>
</gene>
<keyword evidence="4" id="KW-1185">Reference proteome</keyword>
<comment type="caution">
    <text evidence="3">The sequence shown here is derived from an EMBL/GenBank/DDBJ whole genome shotgun (WGS) entry which is preliminary data.</text>
</comment>
<feature type="compositionally biased region" description="Basic and acidic residues" evidence="1">
    <location>
        <begin position="23"/>
        <end position="39"/>
    </location>
</feature>
<sequence>MLLPDPPAKHRRFPDNNNCHDSPAPREVHHVGPTDESRARADIDALVTTVASTSSIISAATDASRSCRNAGGENVAGTPKAIMTPSSQTSWATAIPPTPTQPMSLASSLTDPHHLELRQETTSILTQTVTSNGAVYVTHVTLGGDYHPPSVATPLPHRDLTNAQIGGIVGGVAGFVIIVAIASCVCLKARAVRRDHYARRGWTYDSDDESISGSSGYFSPAGYGAGGGPIRPQGGPVPGPPPPPLPTGGVPVPGPPPPPPQQGQPPGPPPPPALMVNTANYSNPYAPGRPGQQQPWRVDPRYRATR</sequence>
<keyword evidence="2" id="KW-0812">Transmembrane</keyword>
<name>A0AAD5RJ71_9PEZI</name>
<reference evidence="3" key="1">
    <citation type="submission" date="2022-07" db="EMBL/GenBank/DDBJ databases">
        <title>Draft genome sequence of Zalerion maritima ATCC 34329, a (micro)plastics degrading marine fungus.</title>
        <authorList>
            <person name="Paco A."/>
            <person name="Goncalves M.F.M."/>
            <person name="Rocha-Santos T.A.P."/>
            <person name="Alves A."/>
        </authorList>
    </citation>
    <scope>NUCLEOTIDE SEQUENCE</scope>
    <source>
        <strain evidence="3">ATCC 34329</strain>
    </source>
</reference>
<keyword evidence="2" id="KW-0472">Membrane</keyword>
<keyword evidence="2" id="KW-1133">Transmembrane helix</keyword>
<feature type="region of interest" description="Disordered" evidence="1">
    <location>
        <begin position="220"/>
        <end position="306"/>
    </location>
</feature>
<dbReference type="AlphaFoldDB" id="A0AAD5RJ71"/>
<evidence type="ECO:0000256" key="2">
    <source>
        <dbReference type="SAM" id="Phobius"/>
    </source>
</evidence>
<feature type="compositionally biased region" description="Pro residues" evidence="1">
    <location>
        <begin position="235"/>
        <end position="273"/>
    </location>
</feature>
<proteinExistence type="predicted"/>
<accession>A0AAD5RJ71</accession>
<dbReference type="Proteomes" id="UP001201980">
    <property type="component" value="Unassembled WGS sequence"/>
</dbReference>
<dbReference type="EMBL" id="JAKWBI020000376">
    <property type="protein sequence ID" value="KAJ2895778.1"/>
    <property type="molecule type" value="Genomic_DNA"/>
</dbReference>
<feature type="region of interest" description="Disordered" evidence="1">
    <location>
        <begin position="1"/>
        <end position="39"/>
    </location>
</feature>
<evidence type="ECO:0000313" key="4">
    <source>
        <dbReference type="Proteomes" id="UP001201980"/>
    </source>
</evidence>
<evidence type="ECO:0000256" key="1">
    <source>
        <dbReference type="SAM" id="MobiDB-lite"/>
    </source>
</evidence>
<protein>
    <submittedName>
        <fullName evidence="3">Uncharacterized protein</fullName>
    </submittedName>
</protein>
<feature type="transmembrane region" description="Helical" evidence="2">
    <location>
        <begin position="165"/>
        <end position="187"/>
    </location>
</feature>